<dbReference type="SUPFAM" id="SSF81383">
    <property type="entry name" value="F-box domain"/>
    <property type="match status" value="1"/>
</dbReference>
<protein>
    <submittedName>
        <fullName evidence="4">F-box/WD repeat-containing protein 5</fullName>
    </submittedName>
</protein>
<evidence type="ECO:0000256" key="1">
    <source>
        <dbReference type="PROSITE-ProRule" id="PRU00221"/>
    </source>
</evidence>
<keyword evidence="1" id="KW-0853">WD repeat</keyword>
<organism evidence="4 5">
    <name type="scientific">Amphibalanus amphitrite</name>
    <name type="common">Striped barnacle</name>
    <name type="synonym">Balanus amphitrite</name>
    <dbReference type="NCBI Taxonomy" id="1232801"/>
    <lineage>
        <taxon>Eukaryota</taxon>
        <taxon>Metazoa</taxon>
        <taxon>Ecdysozoa</taxon>
        <taxon>Arthropoda</taxon>
        <taxon>Crustacea</taxon>
        <taxon>Multicrustacea</taxon>
        <taxon>Cirripedia</taxon>
        <taxon>Thoracica</taxon>
        <taxon>Thoracicalcarea</taxon>
        <taxon>Balanomorpha</taxon>
        <taxon>Balanoidea</taxon>
        <taxon>Balanidae</taxon>
        <taxon>Amphibalaninae</taxon>
        <taxon>Amphibalanus</taxon>
    </lineage>
</organism>
<dbReference type="SMART" id="SM00320">
    <property type="entry name" value="WD40"/>
    <property type="match status" value="3"/>
</dbReference>
<dbReference type="Gene3D" id="1.20.1280.50">
    <property type="match status" value="1"/>
</dbReference>
<comment type="caution">
    <text evidence="4">The sequence shown here is derived from an EMBL/GenBank/DDBJ whole genome shotgun (WGS) entry which is preliminary data.</text>
</comment>
<dbReference type="InterPro" id="IPR001810">
    <property type="entry name" value="F-box_dom"/>
</dbReference>
<name>A0A6A4WI15_AMPAM</name>
<feature type="repeat" description="WD" evidence="1">
    <location>
        <begin position="537"/>
        <end position="569"/>
    </location>
</feature>
<dbReference type="PROSITE" id="PS50294">
    <property type="entry name" value="WD_REPEATS_REGION"/>
    <property type="match status" value="2"/>
</dbReference>
<dbReference type="GO" id="GO:0080008">
    <property type="term" value="C:Cul4-RING E3 ubiquitin ligase complex"/>
    <property type="evidence" value="ECO:0007669"/>
    <property type="project" value="InterPro"/>
</dbReference>
<dbReference type="PANTHER" id="PTHR20995:SF17">
    <property type="entry name" value="F-BOX_WD REPEAT-CONTAINING PROTEIN 5"/>
    <property type="match status" value="1"/>
</dbReference>
<gene>
    <name evidence="4" type="primary">FBXW5_0</name>
    <name evidence="4" type="ORF">FJT64_026179</name>
</gene>
<dbReference type="OrthoDB" id="192402at2759"/>
<dbReference type="GO" id="GO:0019005">
    <property type="term" value="C:SCF ubiquitin ligase complex"/>
    <property type="evidence" value="ECO:0007669"/>
    <property type="project" value="InterPro"/>
</dbReference>
<dbReference type="SUPFAM" id="SSF50978">
    <property type="entry name" value="WD40 repeat-like"/>
    <property type="match status" value="1"/>
</dbReference>
<evidence type="ECO:0000259" key="3">
    <source>
        <dbReference type="Pfam" id="PF12937"/>
    </source>
</evidence>
<feature type="domain" description="F-box" evidence="3">
    <location>
        <begin position="53"/>
        <end position="86"/>
    </location>
</feature>
<dbReference type="InterPro" id="IPR036047">
    <property type="entry name" value="F-box-like_dom_sf"/>
</dbReference>
<evidence type="ECO:0000256" key="2">
    <source>
        <dbReference type="SAM" id="MobiDB-lite"/>
    </source>
</evidence>
<dbReference type="PANTHER" id="PTHR20995">
    <property type="entry name" value="F-BOX/WD REPEAT-CONTAINING PROTEIN 5"/>
    <property type="match status" value="1"/>
</dbReference>
<feature type="repeat" description="WD" evidence="1">
    <location>
        <begin position="130"/>
        <end position="162"/>
    </location>
</feature>
<sequence length="607" mass="69135">MHSSSRKFATILTRNKCIIIASWASEIHTGETWPASIKMDITTDEAMPEQGLIFSYLDVSSIGRCGRVCRGWTEAVHDILLWKHKFAEDFGLDVTACKLPKPTKTGGSVTWRSEYRRVVETTPCFLTDELHDHDHQVLHVSFSHDGRHFATCSKDGHVLLWDAAHPVRIRQYRDMRIFGWKYTQFSEFNADDSLLLVSGVHLGDHSITGEIAVFTVDDEFELQCRIENKPYDIFGTWFNSDYVVSGQLRWLSHGRVSESKLWLNKANQEITSEHISIVQPMFRFFNGNVCFCRMLRIAEFSVQPSVIWDGEVAERAQTGNPMSRAAAPPGQRWVGLGWREVEPDGEAGQQLMDTGEPPPPPRPPVGAAAGDEARMTRIAPGPSLRERVEFRRRAEQLHEELRAAGVPPPEPDYNDWESVCDQFDSVDHVIDLHGHIIGMCLSPNQRYLFVNTRPWPENYVIRNPNDPPPIAREIDIHVIDVATKKQIGKSYRAHRAYTCNEGCFFLFVDVTKHFVASGAEDKHAYLWDRHHAVCLSRYPHADVVNAVAFNPADPGMMVTVSDDRTVKVWRSRLNCEQNGIDTADLPHCIEHRTRRTRPRRRAHTTAT</sequence>
<dbReference type="PROSITE" id="PS50082">
    <property type="entry name" value="WD_REPEATS_2"/>
    <property type="match status" value="2"/>
</dbReference>
<dbReference type="InterPro" id="IPR036322">
    <property type="entry name" value="WD40_repeat_dom_sf"/>
</dbReference>
<dbReference type="InterPro" id="IPR042508">
    <property type="entry name" value="FBXW5"/>
</dbReference>
<dbReference type="Pfam" id="PF12937">
    <property type="entry name" value="F-box-like"/>
    <property type="match status" value="1"/>
</dbReference>
<reference evidence="4 5" key="1">
    <citation type="submission" date="2019-07" db="EMBL/GenBank/DDBJ databases">
        <title>Draft genome assembly of a fouling barnacle, Amphibalanus amphitrite (Darwin, 1854): The first reference genome for Thecostraca.</title>
        <authorList>
            <person name="Kim W."/>
        </authorList>
    </citation>
    <scope>NUCLEOTIDE SEQUENCE [LARGE SCALE GENOMIC DNA]</scope>
    <source>
        <strain evidence="4">SNU_AA5</strain>
        <tissue evidence="4">Soma without cirri and trophi</tissue>
    </source>
</reference>
<accession>A0A6A4WI15</accession>
<dbReference type="EMBL" id="VIIS01001151">
    <property type="protein sequence ID" value="KAF0301561.1"/>
    <property type="molecule type" value="Genomic_DNA"/>
</dbReference>
<dbReference type="InterPro" id="IPR001680">
    <property type="entry name" value="WD40_rpt"/>
</dbReference>
<proteinExistence type="predicted"/>
<evidence type="ECO:0000313" key="4">
    <source>
        <dbReference type="EMBL" id="KAF0301561.1"/>
    </source>
</evidence>
<keyword evidence="5" id="KW-1185">Reference proteome</keyword>
<dbReference type="InterPro" id="IPR015943">
    <property type="entry name" value="WD40/YVTN_repeat-like_dom_sf"/>
</dbReference>
<dbReference type="Pfam" id="PF00400">
    <property type="entry name" value="WD40"/>
    <property type="match status" value="2"/>
</dbReference>
<dbReference type="AlphaFoldDB" id="A0A6A4WI15"/>
<evidence type="ECO:0000313" key="5">
    <source>
        <dbReference type="Proteomes" id="UP000440578"/>
    </source>
</evidence>
<feature type="region of interest" description="Disordered" evidence="2">
    <location>
        <begin position="347"/>
        <end position="368"/>
    </location>
</feature>
<dbReference type="Proteomes" id="UP000440578">
    <property type="component" value="Unassembled WGS sequence"/>
</dbReference>
<dbReference type="Gene3D" id="2.130.10.10">
    <property type="entry name" value="YVTN repeat-like/Quinoprotein amine dehydrogenase"/>
    <property type="match status" value="2"/>
</dbReference>
<dbReference type="GO" id="GO:0016567">
    <property type="term" value="P:protein ubiquitination"/>
    <property type="evidence" value="ECO:0007669"/>
    <property type="project" value="InterPro"/>
</dbReference>